<reference evidence="2 3" key="1">
    <citation type="submission" date="2016-10" db="EMBL/GenBank/DDBJ databases">
        <authorList>
            <person name="de Groot N.N."/>
        </authorList>
    </citation>
    <scope>NUCLEOTIDE SEQUENCE [LARGE SCALE GENOMIC DNA]</scope>
    <source>
        <strain evidence="2 3">DSM 11457</strain>
    </source>
</reference>
<dbReference type="RefSeq" id="WP_074787933.1">
    <property type="nucleotide sequence ID" value="NZ_FOBO01000020.1"/>
</dbReference>
<protein>
    <submittedName>
        <fullName evidence="2">Uncharacterized protein</fullName>
    </submittedName>
</protein>
<gene>
    <name evidence="2" type="ORF">SAMN04488077_12013</name>
</gene>
<feature type="transmembrane region" description="Helical" evidence="1">
    <location>
        <begin position="6"/>
        <end position="26"/>
    </location>
</feature>
<keyword evidence="1" id="KW-0472">Membrane</keyword>
<evidence type="ECO:0000313" key="2">
    <source>
        <dbReference type="EMBL" id="SEN54477.1"/>
    </source>
</evidence>
<organism evidence="2 3">
    <name type="scientific">Roseovarius tolerans</name>
    <dbReference type="NCBI Taxonomy" id="74031"/>
    <lineage>
        <taxon>Bacteria</taxon>
        <taxon>Pseudomonadati</taxon>
        <taxon>Pseudomonadota</taxon>
        <taxon>Alphaproteobacteria</taxon>
        <taxon>Rhodobacterales</taxon>
        <taxon>Roseobacteraceae</taxon>
        <taxon>Roseovarius</taxon>
    </lineage>
</organism>
<dbReference type="EMBL" id="FOBO01000020">
    <property type="protein sequence ID" value="SEN54477.1"/>
    <property type="molecule type" value="Genomic_DNA"/>
</dbReference>
<keyword evidence="1" id="KW-0812">Transmembrane</keyword>
<dbReference type="AlphaFoldDB" id="A0A1H8HF01"/>
<name>A0A1H8HF01_9RHOB</name>
<proteinExistence type="predicted"/>
<sequence>MSFGWVLDGLVVFGGLSGWAGAFISYREWQKTKRKIAMLTDASQAAEVLPAWYTSRMMNDHWTFGLLTETGQMVVINRITALSDDARWIDVELAESDVLNWLPKDYPAKFIFAVGPERTSASLQISKIVAAVDLMNS</sequence>
<evidence type="ECO:0000256" key="1">
    <source>
        <dbReference type="SAM" id="Phobius"/>
    </source>
</evidence>
<keyword evidence="1" id="KW-1133">Transmembrane helix</keyword>
<dbReference type="Proteomes" id="UP000182160">
    <property type="component" value="Unassembled WGS sequence"/>
</dbReference>
<accession>A0A1H8HF01</accession>
<evidence type="ECO:0000313" key="3">
    <source>
        <dbReference type="Proteomes" id="UP000182160"/>
    </source>
</evidence>